<dbReference type="SMART" id="SM01080">
    <property type="entry name" value="CHASE2"/>
    <property type="match status" value="1"/>
</dbReference>
<name>A0A5C1QNL5_9SPIO</name>
<evidence type="ECO:0000256" key="1">
    <source>
        <dbReference type="SAM" id="Phobius"/>
    </source>
</evidence>
<keyword evidence="4" id="KW-1185">Reference proteome</keyword>
<protein>
    <submittedName>
        <fullName evidence="3">CHASE2 domain-containing protein</fullName>
    </submittedName>
</protein>
<keyword evidence="1" id="KW-0812">Transmembrane</keyword>
<dbReference type="PROSITE" id="PS50125">
    <property type="entry name" value="GUANYLATE_CYCLASE_2"/>
    <property type="match status" value="1"/>
</dbReference>
<dbReference type="CDD" id="cd07302">
    <property type="entry name" value="CHD"/>
    <property type="match status" value="1"/>
</dbReference>
<evidence type="ECO:0000259" key="2">
    <source>
        <dbReference type="PROSITE" id="PS50125"/>
    </source>
</evidence>
<reference evidence="3 4" key="1">
    <citation type="submission" date="2019-02" db="EMBL/GenBank/DDBJ databases">
        <title>Complete Genome Sequence and Methylome Analysis of free living Spirochaetas.</title>
        <authorList>
            <person name="Fomenkov A."/>
            <person name="Dubinina G."/>
            <person name="Leshcheva N."/>
            <person name="Mikheeva N."/>
            <person name="Grabovich M."/>
            <person name="Vincze T."/>
            <person name="Roberts R.J."/>
        </authorList>
    </citation>
    <scope>NUCLEOTIDE SEQUENCE [LARGE SCALE GENOMIC DNA]</scope>
    <source>
        <strain evidence="3 4">K2</strain>
    </source>
</reference>
<feature type="transmembrane region" description="Helical" evidence="1">
    <location>
        <begin position="605"/>
        <end position="629"/>
    </location>
</feature>
<dbReference type="Pfam" id="PF05226">
    <property type="entry name" value="CHASE2"/>
    <property type="match status" value="1"/>
</dbReference>
<dbReference type="InterPro" id="IPR029787">
    <property type="entry name" value="Nucleotide_cyclase"/>
</dbReference>
<dbReference type="Pfam" id="PF00211">
    <property type="entry name" value="Guanylate_cyc"/>
    <property type="match status" value="1"/>
</dbReference>
<dbReference type="GO" id="GO:0006171">
    <property type="term" value="P:cAMP biosynthetic process"/>
    <property type="evidence" value="ECO:0007669"/>
    <property type="project" value="TreeGrafter"/>
</dbReference>
<keyword evidence="1" id="KW-1133">Transmembrane helix</keyword>
<proteinExistence type="predicted"/>
<dbReference type="GO" id="GO:0004016">
    <property type="term" value="F:adenylate cyclase activity"/>
    <property type="evidence" value="ECO:0007669"/>
    <property type="project" value="UniProtKB-ARBA"/>
</dbReference>
<evidence type="ECO:0000313" key="4">
    <source>
        <dbReference type="Proteomes" id="UP000324209"/>
    </source>
</evidence>
<feature type="transmembrane region" description="Helical" evidence="1">
    <location>
        <begin position="580"/>
        <end position="598"/>
    </location>
</feature>
<evidence type="ECO:0000313" key="3">
    <source>
        <dbReference type="EMBL" id="QEN09261.1"/>
    </source>
</evidence>
<feature type="domain" description="Guanylate cyclase" evidence="2">
    <location>
        <begin position="697"/>
        <end position="831"/>
    </location>
</feature>
<dbReference type="EMBL" id="CP036150">
    <property type="protein sequence ID" value="QEN09261.1"/>
    <property type="molecule type" value="Genomic_DNA"/>
</dbReference>
<gene>
    <name evidence="3" type="ORF">EXM22_15210</name>
</gene>
<dbReference type="SUPFAM" id="SSF55073">
    <property type="entry name" value="Nucleotide cyclase"/>
    <property type="match status" value="1"/>
</dbReference>
<dbReference type="Proteomes" id="UP000324209">
    <property type="component" value="Chromosome"/>
</dbReference>
<dbReference type="Gene3D" id="3.30.70.1230">
    <property type="entry name" value="Nucleotide cyclase"/>
    <property type="match status" value="1"/>
</dbReference>
<keyword evidence="1" id="KW-0472">Membrane</keyword>
<feature type="transmembrane region" description="Helical" evidence="1">
    <location>
        <begin position="635"/>
        <end position="656"/>
    </location>
</feature>
<accession>A0A5C1QNL5</accession>
<dbReference type="OrthoDB" id="9806704at2"/>
<feature type="transmembrane region" description="Helical" evidence="1">
    <location>
        <begin position="56"/>
        <end position="75"/>
    </location>
</feature>
<organism evidence="3 4">
    <name type="scientific">Oceanispirochaeta crateris</name>
    <dbReference type="NCBI Taxonomy" id="2518645"/>
    <lineage>
        <taxon>Bacteria</taxon>
        <taxon>Pseudomonadati</taxon>
        <taxon>Spirochaetota</taxon>
        <taxon>Spirochaetia</taxon>
        <taxon>Spirochaetales</taxon>
        <taxon>Spirochaetaceae</taxon>
        <taxon>Oceanispirochaeta</taxon>
    </lineage>
</organism>
<dbReference type="InterPro" id="IPR001054">
    <property type="entry name" value="A/G_cyclase"/>
</dbReference>
<dbReference type="PANTHER" id="PTHR43081:SF1">
    <property type="entry name" value="ADENYLATE CYCLASE, TERMINAL-DIFFERENTIATION SPECIFIC"/>
    <property type="match status" value="1"/>
</dbReference>
<dbReference type="AlphaFoldDB" id="A0A5C1QNL5"/>
<dbReference type="KEGG" id="ock:EXM22_15210"/>
<dbReference type="InterPro" id="IPR050697">
    <property type="entry name" value="Adenylyl/Guanylyl_Cyclase_3/4"/>
</dbReference>
<dbReference type="PANTHER" id="PTHR43081">
    <property type="entry name" value="ADENYLATE CYCLASE, TERMINAL-DIFFERENTIATION SPECIFIC-RELATED"/>
    <property type="match status" value="1"/>
</dbReference>
<sequence length="955" mass="109374">MQSKRSPHNRISYVWIFNFLTKKMILSFKSDLFFMEIHDETSIMKQYWEVFMNKKYMFLGIPLLLSILFSSLLTLESFQTIENSVYDLMLRIKPKVVEDEDLLLVNIDDLTITNINMYPLSRDIFADGLILMRELGAEYAILDIEFIDKSPAGLNNRYLEEQIPNEFNDVFYDLSQYQADFLNALQNNQIALEDIPYYQTILSDYNYQKQQELLNNVNLIARNNDEYLGRAISFFGNVIATVNMMEDLDDTTPQSLRDLAKEKLSLNHYFSVPYTGFEPAIDIKPAINEVLSNSLNAGFPRVSIDPDGVRRRIDLIFDYQGEYYPQLGFSALLQRMDVQSMERTKNSLILKGAKPKGGDRQDIEIPLDRTGKMLINWPKEPYIDSFNHISFFSLYLHDKMFSDLIYNMTLLDGQGLLEAPFYEGDYPLMDLYEYMENLKTDHMSGIKEIDLEEYIPLRELFLSETDAYMNGDAEQYILSELQRYMDLPDLPEEQMLRYQDLSAFIPEVFSAARNQIKEIQELRGNLKKDLEGSLSVIGYSGTSTTDIGVNPFEKEYMNMGLYAAVTNTILSGQFLDESPLWLPMLVTILMSLLTGWIVSRLNHPVLGIVSGLSILILTEGALIAGFIFTGTYTPLFTPGISILLSFISIVSVNLIFSSKEKGFIRSAFAQYLSSDVINDLLNDPSKLALGGEERHMTAMFTDVKGFSSISEKLTPQSLVSLLNEYLTEMSNLIMEEKGTIDKYEGDAIIAFFGAPQPFQDHAIKTCRAAIRMKKAESILNERMLAEERSPGPLLTRIGINTGDMVVGNMGTLKKMDYTMMGNAVNLSARLEGVNKQYGTWILISDSTYKETEDQFTVRQLDRVRVVGINEPVRLYELVDEKLLTPENVLEGLDCFHKGMEQFEARNWSEANNWFKKARKFIPEDAPSEIYMKRCLKFSQEPPPKDWDGVFNLTQK</sequence>
<dbReference type="SMART" id="SM00044">
    <property type="entry name" value="CYCc"/>
    <property type="match status" value="1"/>
</dbReference>
<dbReference type="InterPro" id="IPR007890">
    <property type="entry name" value="CHASE2"/>
</dbReference>
<dbReference type="GO" id="GO:0035556">
    <property type="term" value="P:intracellular signal transduction"/>
    <property type="evidence" value="ECO:0007669"/>
    <property type="project" value="InterPro"/>
</dbReference>